<dbReference type="OrthoDB" id="3556830at2759"/>
<evidence type="ECO:0000313" key="4">
    <source>
        <dbReference type="Proteomes" id="UP000756132"/>
    </source>
</evidence>
<dbReference type="InterPro" id="IPR020999">
    <property type="entry name" value="Chitin_synth_reg_RCR"/>
</dbReference>
<reference evidence="3" key="2">
    <citation type="journal article" date="2022" name="Microb. Genom.">
        <title>A chromosome-scale genome assembly of the tomato pathogen Cladosporium fulvum reveals a compartmentalized genome architecture and the presence of a dispensable chromosome.</title>
        <authorList>
            <person name="Zaccaron A.Z."/>
            <person name="Chen L.H."/>
            <person name="Samaras A."/>
            <person name="Stergiopoulos I."/>
        </authorList>
    </citation>
    <scope>NUCLEOTIDE SEQUENCE</scope>
    <source>
        <strain evidence="3">Race5_Kim</strain>
    </source>
</reference>
<protein>
    <submittedName>
        <fullName evidence="3">Uncharacterized protein</fullName>
    </submittedName>
</protein>
<dbReference type="Proteomes" id="UP000756132">
    <property type="component" value="Chromosome 9"/>
</dbReference>
<feature type="compositionally biased region" description="Pro residues" evidence="1">
    <location>
        <begin position="149"/>
        <end position="158"/>
    </location>
</feature>
<dbReference type="Pfam" id="PF12273">
    <property type="entry name" value="RCR"/>
    <property type="match status" value="1"/>
</dbReference>
<dbReference type="PANTHER" id="PTHR28187:SF1">
    <property type="entry name" value="PROTEIN RCR1-RELATED"/>
    <property type="match status" value="1"/>
</dbReference>
<reference evidence="3" key="1">
    <citation type="submission" date="2021-12" db="EMBL/GenBank/DDBJ databases">
        <authorList>
            <person name="Zaccaron A."/>
            <person name="Stergiopoulos I."/>
        </authorList>
    </citation>
    <scope>NUCLEOTIDE SEQUENCE</scope>
    <source>
        <strain evidence="3">Race5_Kim</strain>
    </source>
</reference>
<evidence type="ECO:0000256" key="2">
    <source>
        <dbReference type="SAM" id="Phobius"/>
    </source>
</evidence>
<proteinExistence type="predicted"/>
<evidence type="ECO:0000256" key="1">
    <source>
        <dbReference type="SAM" id="MobiDB-lite"/>
    </source>
</evidence>
<dbReference type="AlphaFoldDB" id="A0A9Q8UT92"/>
<sequence>MAPALETVAHLATRALESRQTRCYNTIYGRRCSYNRWGGWGRWVLLGVIVGLAVLIFFAFACMTARRRRKVGRKPFMGTGWAVPANMKHNGAPMQQHYQSPPLQYGQQNNAQYGQNADYYGGNQYGNNTQYQKPAGAPPGQSYGQYAPPSEPPPAHVR</sequence>
<name>A0A9Q8UT92_PASFU</name>
<evidence type="ECO:0000313" key="3">
    <source>
        <dbReference type="EMBL" id="UJO21626.1"/>
    </source>
</evidence>
<feature type="transmembrane region" description="Helical" evidence="2">
    <location>
        <begin position="43"/>
        <end position="65"/>
    </location>
</feature>
<accession>A0A9Q8UT92</accession>
<organism evidence="3 4">
    <name type="scientific">Passalora fulva</name>
    <name type="common">Tomato leaf mold</name>
    <name type="synonym">Cladosporium fulvum</name>
    <dbReference type="NCBI Taxonomy" id="5499"/>
    <lineage>
        <taxon>Eukaryota</taxon>
        <taxon>Fungi</taxon>
        <taxon>Dikarya</taxon>
        <taxon>Ascomycota</taxon>
        <taxon>Pezizomycotina</taxon>
        <taxon>Dothideomycetes</taxon>
        <taxon>Dothideomycetidae</taxon>
        <taxon>Mycosphaerellales</taxon>
        <taxon>Mycosphaerellaceae</taxon>
        <taxon>Fulvia</taxon>
    </lineage>
</organism>
<keyword evidence="2" id="KW-0472">Membrane</keyword>
<dbReference type="RefSeq" id="XP_047765992.1">
    <property type="nucleotide sequence ID" value="XM_047908422.1"/>
</dbReference>
<dbReference type="PANTHER" id="PTHR28187">
    <property type="entry name" value="PROTEIN RCR1-RELATED"/>
    <property type="match status" value="1"/>
</dbReference>
<keyword evidence="4" id="KW-1185">Reference proteome</keyword>
<dbReference type="KEGG" id="ffu:CLAFUR5_09274"/>
<dbReference type="GeneID" id="71989152"/>
<dbReference type="EMBL" id="CP090171">
    <property type="protein sequence ID" value="UJO21626.1"/>
    <property type="molecule type" value="Genomic_DNA"/>
</dbReference>
<feature type="region of interest" description="Disordered" evidence="1">
    <location>
        <begin position="117"/>
        <end position="158"/>
    </location>
</feature>
<keyword evidence="2" id="KW-0812">Transmembrane</keyword>
<dbReference type="OMA" id="FNTNDGY"/>
<dbReference type="GO" id="GO:0016192">
    <property type="term" value="P:vesicle-mediated transport"/>
    <property type="evidence" value="ECO:0007669"/>
    <property type="project" value="TreeGrafter"/>
</dbReference>
<keyword evidence="2" id="KW-1133">Transmembrane helix</keyword>
<gene>
    <name evidence="3" type="ORF">CLAFUR5_09274</name>
</gene>